<dbReference type="RefSeq" id="WP_114351391.1">
    <property type="nucleotide sequence ID" value="NZ_QPJJ01000001.1"/>
</dbReference>
<dbReference type="Gene3D" id="3.40.630.30">
    <property type="match status" value="1"/>
</dbReference>
<dbReference type="Proteomes" id="UP000252585">
    <property type="component" value="Unassembled WGS sequence"/>
</dbReference>
<dbReference type="InterPro" id="IPR000182">
    <property type="entry name" value="GNAT_dom"/>
</dbReference>
<dbReference type="Pfam" id="PF00583">
    <property type="entry name" value="Acetyltransf_1"/>
    <property type="match status" value="1"/>
</dbReference>
<reference evidence="2 3" key="1">
    <citation type="submission" date="2018-07" db="EMBL/GenBank/DDBJ databases">
        <title>Genomic Encyclopedia of Type Strains, Phase IV (KMG-IV): sequencing the most valuable type-strain genomes for metagenomic binning, comparative biology and taxonomic classification.</title>
        <authorList>
            <person name="Goeker M."/>
        </authorList>
    </citation>
    <scope>NUCLEOTIDE SEQUENCE [LARGE SCALE GENOMIC DNA]</scope>
    <source>
        <strain evidence="2 3">DSM 27696</strain>
    </source>
</reference>
<evidence type="ECO:0000313" key="2">
    <source>
        <dbReference type="EMBL" id="RCW77462.1"/>
    </source>
</evidence>
<feature type="domain" description="N-acetyltransferase" evidence="1">
    <location>
        <begin position="131"/>
        <end position="263"/>
    </location>
</feature>
<proteinExistence type="predicted"/>
<gene>
    <name evidence="2" type="ORF">DFR57_101336</name>
</gene>
<evidence type="ECO:0000259" key="1">
    <source>
        <dbReference type="PROSITE" id="PS51186"/>
    </source>
</evidence>
<comment type="caution">
    <text evidence="2">The sequence shown here is derived from an EMBL/GenBank/DDBJ whole genome shotgun (WGS) entry which is preliminary data.</text>
</comment>
<dbReference type="InterPro" id="IPR016181">
    <property type="entry name" value="Acyl_CoA_acyltransferase"/>
</dbReference>
<protein>
    <recommendedName>
        <fullName evidence="1">N-acetyltransferase domain-containing protein</fullName>
    </recommendedName>
</protein>
<keyword evidence="3" id="KW-1185">Reference proteome</keyword>
<sequence>MIRQLTEQDNEACQALIQTRPAENLFIIGDIEAYGYDQPFQKLWGDFDELGNLRAVLLKYEKNYLPFALGDFDAKGFAEIMSADPEFSMLSGLEHLTGAVEPFITRARIVKRKLYYAKLTSREHLNFEKMKNVKTLKPDEISRLKELLETIPEFHDKPFNLEIKKRNMEQGVARCYYIEEDGEMVSTASTSAENKASAMIVAVGTNKRAKRKGYATRCMSKLCFDLLEEGKELCLFYENPEAGSIYKRIGFRDIGFWMMYHYE</sequence>
<dbReference type="PROSITE" id="PS51186">
    <property type="entry name" value="GNAT"/>
    <property type="match status" value="1"/>
</dbReference>
<dbReference type="SUPFAM" id="SSF55729">
    <property type="entry name" value="Acyl-CoA N-acyltransferases (Nat)"/>
    <property type="match status" value="1"/>
</dbReference>
<dbReference type="GO" id="GO:0016747">
    <property type="term" value="F:acyltransferase activity, transferring groups other than amino-acyl groups"/>
    <property type="evidence" value="ECO:0007669"/>
    <property type="project" value="InterPro"/>
</dbReference>
<dbReference type="OrthoDB" id="248489at2"/>
<organism evidence="2 3">
    <name type="scientific">Saliterribacillus persicus</name>
    <dbReference type="NCBI Taxonomy" id="930114"/>
    <lineage>
        <taxon>Bacteria</taxon>
        <taxon>Bacillati</taxon>
        <taxon>Bacillota</taxon>
        <taxon>Bacilli</taxon>
        <taxon>Bacillales</taxon>
        <taxon>Bacillaceae</taxon>
        <taxon>Saliterribacillus</taxon>
    </lineage>
</organism>
<accession>A0A368YB85</accession>
<dbReference type="AlphaFoldDB" id="A0A368YB85"/>
<evidence type="ECO:0000313" key="3">
    <source>
        <dbReference type="Proteomes" id="UP000252585"/>
    </source>
</evidence>
<name>A0A368YB85_9BACI</name>
<dbReference type="EMBL" id="QPJJ01000001">
    <property type="protein sequence ID" value="RCW77462.1"/>
    <property type="molecule type" value="Genomic_DNA"/>
</dbReference>